<keyword evidence="11" id="KW-0326">Glycosidase</keyword>
<evidence type="ECO:0000313" key="21">
    <source>
        <dbReference type="Proteomes" id="UP000799441"/>
    </source>
</evidence>
<dbReference type="OrthoDB" id="4781at2759"/>
<feature type="region of interest" description="Disordered" evidence="17">
    <location>
        <begin position="353"/>
        <end position="437"/>
    </location>
</feature>
<dbReference type="Proteomes" id="UP000799441">
    <property type="component" value="Unassembled WGS sequence"/>
</dbReference>
<name>A0A9P4QEN6_9PEZI</name>
<evidence type="ECO:0000256" key="15">
    <source>
        <dbReference type="PIRNR" id="PIRNR037299"/>
    </source>
</evidence>
<dbReference type="PROSITE" id="PS51762">
    <property type="entry name" value="GH16_2"/>
    <property type="match status" value="1"/>
</dbReference>
<comment type="catalytic activity">
    <reaction evidence="1">
        <text>Random endo-hydrolysis of N-acetyl-beta-D-glucosaminide (1-&gt;4)-beta-linkages in chitin and chitodextrins.</text>
        <dbReference type="EC" id="3.2.1.14"/>
    </reaction>
</comment>
<evidence type="ECO:0000259" key="19">
    <source>
        <dbReference type="PROSITE" id="PS51762"/>
    </source>
</evidence>
<reference evidence="20" key="1">
    <citation type="journal article" date="2020" name="Stud. Mycol.">
        <title>101 Dothideomycetes genomes: a test case for predicting lifestyles and emergence of pathogens.</title>
        <authorList>
            <person name="Haridas S."/>
            <person name="Albert R."/>
            <person name="Binder M."/>
            <person name="Bloem J."/>
            <person name="Labutti K."/>
            <person name="Salamov A."/>
            <person name="Andreopoulos B."/>
            <person name="Baker S."/>
            <person name="Barry K."/>
            <person name="Bills G."/>
            <person name="Bluhm B."/>
            <person name="Cannon C."/>
            <person name="Castanera R."/>
            <person name="Culley D."/>
            <person name="Daum C."/>
            <person name="Ezra D."/>
            <person name="Gonzalez J."/>
            <person name="Henrissat B."/>
            <person name="Kuo A."/>
            <person name="Liang C."/>
            <person name="Lipzen A."/>
            <person name="Lutzoni F."/>
            <person name="Magnuson J."/>
            <person name="Mondo S."/>
            <person name="Nolan M."/>
            <person name="Ohm R."/>
            <person name="Pangilinan J."/>
            <person name="Park H.-J."/>
            <person name="Ramirez L."/>
            <person name="Alfaro M."/>
            <person name="Sun H."/>
            <person name="Tritt A."/>
            <person name="Yoshinaga Y."/>
            <person name="Zwiers L.-H."/>
            <person name="Turgeon B."/>
            <person name="Goodwin S."/>
            <person name="Spatafora J."/>
            <person name="Crous P."/>
            <person name="Grigoriev I."/>
        </authorList>
    </citation>
    <scope>NUCLEOTIDE SEQUENCE</scope>
    <source>
        <strain evidence="20">CBS 116435</strain>
    </source>
</reference>
<dbReference type="GO" id="GO:0005975">
    <property type="term" value="P:carbohydrate metabolic process"/>
    <property type="evidence" value="ECO:0007669"/>
    <property type="project" value="InterPro"/>
</dbReference>
<evidence type="ECO:0000256" key="17">
    <source>
        <dbReference type="SAM" id="MobiDB-lite"/>
    </source>
</evidence>
<feature type="active site" description="Proton donor" evidence="16">
    <location>
        <position position="170"/>
    </location>
</feature>
<dbReference type="PANTHER" id="PTHR10963">
    <property type="entry name" value="GLYCOSYL HYDROLASE-RELATED"/>
    <property type="match status" value="1"/>
</dbReference>
<dbReference type="GO" id="GO:0008843">
    <property type="term" value="F:endochitinase activity"/>
    <property type="evidence" value="ECO:0007669"/>
    <property type="project" value="UniProtKB-EC"/>
</dbReference>
<keyword evidence="21" id="KW-1185">Reference proteome</keyword>
<gene>
    <name evidence="20" type="ORF">K431DRAFT_219850</name>
</gene>
<feature type="domain" description="GH16" evidence="19">
    <location>
        <begin position="78"/>
        <end position="280"/>
    </location>
</feature>
<dbReference type="GO" id="GO:0016757">
    <property type="term" value="F:glycosyltransferase activity"/>
    <property type="evidence" value="ECO:0007669"/>
    <property type="project" value="UniProtKB-KW"/>
</dbReference>
<dbReference type="GO" id="GO:0009277">
    <property type="term" value="C:fungal-type cell wall"/>
    <property type="evidence" value="ECO:0007669"/>
    <property type="project" value="UniProtKB-ARBA"/>
</dbReference>
<feature type="active site" description="Nucleophile" evidence="16">
    <location>
        <position position="166"/>
    </location>
</feature>
<keyword evidence="5" id="KW-0808">Transferase</keyword>
<keyword evidence="7 15" id="KW-0378">Hydrolase</keyword>
<evidence type="ECO:0000256" key="13">
    <source>
        <dbReference type="ARBA" id="ARBA00038074"/>
    </source>
</evidence>
<keyword evidence="12" id="KW-0961">Cell wall biogenesis/degradation</keyword>
<dbReference type="PIRSF" id="PIRSF037299">
    <property type="entry name" value="Glycosidase_CRH1_prd"/>
    <property type="match status" value="1"/>
</dbReference>
<keyword evidence="8 15" id="KW-0472">Membrane</keyword>
<feature type="signal peptide" evidence="18">
    <location>
        <begin position="1"/>
        <end position="23"/>
    </location>
</feature>
<keyword evidence="10" id="KW-0449">Lipoprotein</keyword>
<dbReference type="InterPro" id="IPR050546">
    <property type="entry name" value="Glycosyl_Hydrlase_16"/>
</dbReference>
<evidence type="ECO:0000256" key="16">
    <source>
        <dbReference type="PIRSR" id="PIRSR037299-1"/>
    </source>
</evidence>
<dbReference type="EMBL" id="MU003776">
    <property type="protein sequence ID" value="KAF2723506.1"/>
    <property type="molecule type" value="Genomic_DNA"/>
</dbReference>
<evidence type="ECO:0000256" key="14">
    <source>
        <dbReference type="ARBA" id="ARBA00093308"/>
    </source>
</evidence>
<dbReference type="Gene3D" id="2.60.120.200">
    <property type="match status" value="1"/>
</dbReference>
<proteinExistence type="inferred from homology"/>
<evidence type="ECO:0000256" key="1">
    <source>
        <dbReference type="ARBA" id="ARBA00000822"/>
    </source>
</evidence>
<protein>
    <recommendedName>
        <fullName evidence="15">Crh-like protein</fullName>
        <ecNumber evidence="15">3.2.-.-</ecNumber>
    </recommendedName>
</protein>
<dbReference type="CDD" id="cd02183">
    <property type="entry name" value="GH16_fungal_CRH1_transglycosylase"/>
    <property type="match status" value="1"/>
</dbReference>
<evidence type="ECO:0000256" key="18">
    <source>
        <dbReference type="SAM" id="SignalP"/>
    </source>
</evidence>
<evidence type="ECO:0000256" key="9">
    <source>
        <dbReference type="ARBA" id="ARBA00023180"/>
    </source>
</evidence>
<dbReference type="GO" id="GO:0098552">
    <property type="term" value="C:side of membrane"/>
    <property type="evidence" value="ECO:0007669"/>
    <property type="project" value="UniProtKB-KW"/>
</dbReference>
<keyword evidence="6 18" id="KW-0732">Signal</keyword>
<feature type="compositionally biased region" description="Low complexity" evidence="17">
    <location>
        <begin position="408"/>
        <end position="417"/>
    </location>
</feature>
<keyword evidence="4" id="KW-0328">Glycosyltransferase</keyword>
<comment type="caution">
    <text evidence="20">The sequence shown here is derived from an EMBL/GenBank/DDBJ whole genome shotgun (WGS) entry which is preliminary data.</text>
</comment>
<evidence type="ECO:0000256" key="8">
    <source>
        <dbReference type="ARBA" id="ARBA00023136"/>
    </source>
</evidence>
<organism evidence="20 21">
    <name type="scientific">Polychaeton citri CBS 116435</name>
    <dbReference type="NCBI Taxonomy" id="1314669"/>
    <lineage>
        <taxon>Eukaryota</taxon>
        <taxon>Fungi</taxon>
        <taxon>Dikarya</taxon>
        <taxon>Ascomycota</taxon>
        <taxon>Pezizomycotina</taxon>
        <taxon>Dothideomycetes</taxon>
        <taxon>Dothideomycetidae</taxon>
        <taxon>Capnodiales</taxon>
        <taxon>Capnodiaceae</taxon>
        <taxon>Polychaeton</taxon>
    </lineage>
</organism>
<dbReference type="SUPFAM" id="SSF49899">
    <property type="entry name" value="Concanavalin A-like lectins/glucanases"/>
    <property type="match status" value="1"/>
</dbReference>
<feature type="compositionally biased region" description="Low complexity" evidence="17">
    <location>
        <begin position="355"/>
        <end position="370"/>
    </location>
</feature>
<evidence type="ECO:0000256" key="3">
    <source>
        <dbReference type="ARBA" id="ARBA00022622"/>
    </source>
</evidence>
<evidence type="ECO:0000256" key="5">
    <source>
        <dbReference type="ARBA" id="ARBA00022679"/>
    </source>
</evidence>
<dbReference type="EC" id="3.2.-.-" evidence="15"/>
<evidence type="ECO:0000256" key="4">
    <source>
        <dbReference type="ARBA" id="ARBA00022676"/>
    </source>
</evidence>
<feature type="compositionally biased region" description="Gly residues" evidence="17">
    <location>
        <begin position="394"/>
        <end position="407"/>
    </location>
</feature>
<dbReference type="FunFam" id="2.60.120.200:FF:000159">
    <property type="entry name" value="Glycosidase"/>
    <property type="match status" value="1"/>
</dbReference>
<evidence type="ECO:0000256" key="6">
    <source>
        <dbReference type="ARBA" id="ARBA00022729"/>
    </source>
</evidence>
<evidence type="ECO:0000256" key="10">
    <source>
        <dbReference type="ARBA" id="ARBA00023288"/>
    </source>
</evidence>
<comment type="function">
    <text evidence="14">Dual chitinase/transglycosylase that plays a role in cell wall architecture. Chitinase and transglycosylase activities are coupled. Required for the polysaccharide cross-linking at the septa and the cell wall. More specifically, transfers chitin to 1,6-beta-glucan in the cell wall.</text>
</comment>
<dbReference type="InterPro" id="IPR000757">
    <property type="entry name" value="Beta-glucanase-like"/>
</dbReference>
<evidence type="ECO:0000256" key="2">
    <source>
        <dbReference type="ARBA" id="ARBA00004589"/>
    </source>
</evidence>
<dbReference type="Pfam" id="PF00722">
    <property type="entry name" value="Glyco_hydro_16"/>
    <property type="match status" value="1"/>
</dbReference>
<dbReference type="InterPro" id="IPR017168">
    <property type="entry name" value="CHR-like"/>
</dbReference>
<accession>A0A9P4QEN6</accession>
<dbReference type="AlphaFoldDB" id="A0A9P4QEN6"/>
<feature type="chain" id="PRO_5040216885" description="Crh-like protein" evidence="18">
    <location>
        <begin position="24"/>
        <end position="456"/>
    </location>
</feature>
<dbReference type="GO" id="GO:0031505">
    <property type="term" value="P:fungal-type cell wall organization"/>
    <property type="evidence" value="ECO:0007669"/>
    <property type="project" value="TreeGrafter"/>
</dbReference>
<keyword evidence="9" id="KW-0325">Glycoprotein</keyword>
<comment type="subcellular location">
    <subcellularLocation>
        <location evidence="2">Membrane</location>
        <topology evidence="2">Lipid-anchor</topology>
        <topology evidence="2">GPI-anchor</topology>
    </subcellularLocation>
</comment>
<dbReference type="InterPro" id="IPR013320">
    <property type="entry name" value="ConA-like_dom_sf"/>
</dbReference>
<evidence type="ECO:0000256" key="11">
    <source>
        <dbReference type="ARBA" id="ARBA00023295"/>
    </source>
</evidence>
<evidence type="ECO:0000256" key="7">
    <source>
        <dbReference type="ARBA" id="ARBA00022801"/>
    </source>
</evidence>
<sequence length="456" mass="47841">MRSNTFSAASIAAATLFFQATLASNIPKCGADSQCPEDSPCCSMYGQCGVGAYCLGGCDPRYSFSLTSCVAAPVCKSADYNLNSLDGIARNTVYLGDSSTANWVSSGTPVVYNDESILLTMAPSTVGTLLMGTHYVWYGKICATMQSSQGTGVVTAFIMMSDVQDEIDYEWVGTDVDKVQSNYYWQGVLDYQNMKNLSVSSTRTTSHEYCIDWQPDSLTWSIDGDNLRTVHKKDTYNKTSMIYHYPQTPSRVQISLWPAGLPSNGNGTIEWAGGLVDWDSPYMQNGYYYAILHDVSVECYDPPTDEGWVNTGNGNSAYYYTSSVGTNSTIAIGNNSTKLASFYASGDNPNFDPNASASASASTSKSTPTTQPETVPGMSGGGHESVQNGDSGSSNGGSSSGSSGSSGSGSSSSSDGGQYSSFDQGNVAGTSGGSKSGGVAGSALALVGFFVVAVML</sequence>
<comment type="similarity">
    <text evidence="13">Belongs to the glycosyl hydrolase 16 family. CRH1 subfamily.</text>
</comment>
<evidence type="ECO:0000313" key="20">
    <source>
        <dbReference type="EMBL" id="KAF2723506.1"/>
    </source>
</evidence>
<evidence type="ECO:0000256" key="12">
    <source>
        <dbReference type="ARBA" id="ARBA00023316"/>
    </source>
</evidence>
<dbReference type="PANTHER" id="PTHR10963:SF22">
    <property type="entry name" value="GLYCOSIDASE CRH2-RELATED"/>
    <property type="match status" value="1"/>
</dbReference>
<keyword evidence="3" id="KW-0336">GPI-anchor</keyword>